<dbReference type="AlphaFoldDB" id="A0A7G6U8X2"/>
<gene>
    <name evidence="2" type="ORF">HB776_14245</name>
</gene>
<dbReference type="EMBL" id="CP050292">
    <property type="protein sequence ID" value="QND75454.1"/>
    <property type="molecule type" value="Genomic_DNA"/>
</dbReference>
<proteinExistence type="predicted"/>
<dbReference type="KEGG" id="trb:HB776_14245"/>
<dbReference type="InterPro" id="IPR032109">
    <property type="entry name" value="Big_3_5"/>
</dbReference>
<accession>A0A7G6U8X2</accession>
<sequence length="221" mass="22778">MLASPAAARAQSIIHSELTRTTLVASIDVAGRTTLTASVTSERGGGVPGGIVRFVDETTLMVLGWVDVAHPSLVVQRLPPGPHRFRADYMGTSNYLPVVVQPSQSAVVEETIRVTPAVALSSSENPCPSGAVVTLTAAIAGGVGIPKGAVTFRDGEQVLATHVGLDRAGTASFTTSALADGTRWITAEYEGDTVHAPAASPPLTVDVGVARLRSSLLRTSD</sequence>
<evidence type="ECO:0000313" key="2">
    <source>
        <dbReference type="EMBL" id="QND75454.1"/>
    </source>
</evidence>
<dbReference type="Gene3D" id="2.60.40.10">
    <property type="entry name" value="Immunoglobulins"/>
    <property type="match status" value="2"/>
</dbReference>
<dbReference type="Pfam" id="PF16640">
    <property type="entry name" value="Big_3_5"/>
    <property type="match status" value="1"/>
</dbReference>
<dbReference type="Proteomes" id="UP000515291">
    <property type="component" value="Chromosome"/>
</dbReference>
<organism evidence="2 3">
    <name type="scientific">Tardiphaga robiniae</name>
    <dbReference type="NCBI Taxonomy" id="943830"/>
    <lineage>
        <taxon>Bacteria</taxon>
        <taxon>Pseudomonadati</taxon>
        <taxon>Pseudomonadota</taxon>
        <taxon>Alphaproteobacteria</taxon>
        <taxon>Hyphomicrobiales</taxon>
        <taxon>Nitrobacteraceae</taxon>
        <taxon>Tardiphaga</taxon>
    </lineage>
</organism>
<protein>
    <submittedName>
        <fullName evidence="2">Ig-like domain repeat protein</fullName>
    </submittedName>
</protein>
<evidence type="ECO:0000259" key="1">
    <source>
        <dbReference type="Pfam" id="PF16640"/>
    </source>
</evidence>
<evidence type="ECO:0000313" key="3">
    <source>
        <dbReference type="Proteomes" id="UP000515291"/>
    </source>
</evidence>
<dbReference type="InterPro" id="IPR013783">
    <property type="entry name" value="Ig-like_fold"/>
</dbReference>
<feature type="domain" description="Bacterial Ig-like" evidence="1">
    <location>
        <begin position="120"/>
        <end position="207"/>
    </location>
</feature>
<name>A0A7G6U8X2_9BRAD</name>
<reference evidence="3" key="1">
    <citation type="journal article" date="2020" name="Mol. Plant Microbe">
        <title>Rhizobial microsymbionts of the narrowly endemic Oxytropis species growing in Kamchatka are characterized by significant genetic diversity and possess a set of genes that are associated with T3SS and T6SS secretion systems and can affect the development of symbiosis.</title>
        <authorList>
            <person name="Safronova V."/>
            <person name="Guro P."/>
            <person name="Sazanova A."/>
            <person name="Kuznetsova I."/>
            <person name="Belimov A."/>
            <person name="Yakubov V."/>
            <person name="Chirak E."/>
            <person name="Afonin A."/>
            <person name="Gogolev Y."/>
            <person name="Andronov E."/>
            <person name="Tikhonovich I."/>
        </authorList>
    </citation>
    <scope>NUCLEOTIDE SEQUENCE [LARGE SCALE GENOMIC DNA]</scope>
    <source>
        <strain evidence="3">581</strain>
    </source>
</reference>